<protein>
    <submittedName>
        <fullName evidence="1">Uncharacterized protein</fullName>
    </submittedName>
</protein>
<dbReference type="EMBL" id="JBFXLS010000053">
    <property type="protein sequence ID" value="KAL2823330.1"/>
    <property type="molecule type" value="Genomic_DNA"/>
</dbReference>
<keyword evidence="2" id="KW-1185">Reference proteome</keyword>
<gene>
    <name evidence="1" type="ORF">BDW59DRAFT_148720</name>
</gene>
<evidence type="ECO:0000313" key="1">
    <source>
        <dbReference type="EMBL" id="KAL2823330.1"/>
    </source>
</evidence>
<reference evidence="1 2" key="1">
    <citation type="submission" date="2024-07" db="EMBL/GenBank/DDBJ databases">
        <title>Section-level genome sequencing and comparative genomics of Aspergillus sections Usti and Cavernicolus.</title>
        <authorList>
            <consortium name="Lawrence Berkeley National Laboratory"/>
            <person name="Nybo J.L."/>
            <person name="Vesth T.C."/>
            <person name="Theobald S."/>
            <person name="Frisvad J.C."/>
            <person name="Larsen T.O."/>
            <person name="Kjaerboelling I."/>
            <person name="Rothschild-Mancinelli K."/>
            <person name="Lyhne E.K."/>
            <person name="Kogle M.E."/>
            <person name="Barry K."/>
            <person name="Clum A."/>
            <person name="Na H."/>
            <person name="Ledsgaard L."/>
            <person name="Lin J."/>
            <person name="Lipzen A."/>
            <person name="Kuo A."/>
            <person name="Riley R."/>
            <person name="Mondo S."/>
            <person name="LaButti K."/>
            <person name="Haridas S."/>
            <person name="Pangalinan J."/>
            <person name="Salamov A.A."/>
            <person name="Simmons B.A."/>
            <person name="Magnuson J.K."/>
            <person name="Chen J."/>
            <person name="Drula E."/>
            <person name="Henrissat B."/>
            <person name="Wiebenga A."/>
            <person name="Lubbers R.J."/>
            <person name="Gomes A.C."/>
            <person name="Makela M.R."/>
            <person name="Stajich J."/>
            <person name="Grigoriev I.V."/>
            <person name="Mortensen U.H."/>
            <person name="De vries R.P."/>
            <person name="Baker S.E."/>
            <person name="Andersen M.R."/>
        </authorList>
    </citation>
    <scope>NUCLEOTIDE SEQUENCE [LARGE SCALE GENOMIC DNA]</scope>
    <source>
        <strain evidence="1 2">CBS 600.67</strain>
    </source>
</reference>
<sequence length="52" mass="6042">MLRYSFNISKRIRQPVSMRSIIQNEPLLLFTCLIVRMQGTIEPIIITPPITV</sequence>
<evidence type="ECO:0000313" key="2">
    <source>
        <dbReference type="Proteomes" id="UP001610335"/>
    </source>
</evidence>
<accession>A0ABR4I6F2</accession>
<dbReference type="Proteomes" id="UP001610335">
    <property type="component" value="Unassembled WGS sequence"/>
</dbReference>
<organism evidence="1 2">
    <name type="scientific">Aspergillus cavernicola</name>
    <dbReference type="NCBI Taxonomy" id="176166"/>
    <lineage>
        <taxon>Eukaryota</taxon>
        <taxon>Fungi</taxon>
        <taxon>Dikarya</taxon>
        <taxon>Ascomycota</taxon>
        <taxon>Pezizomycotina</taxon>
        <taxon>Eurotiomycetes</taxon>
        <taxon>Eurotiomycetidae</taxon>
        <taxon>Eurotiales</taxon>
        <taxon>Aspergillaceae</taxon>
        <taxon>Aspergillus</taxon>
        <taxon>Aspergillus subgen. Nidulantes</taxon>
    </lineage>
</organism>
<comment type="caution">
    <text evidence="1">The sequence shown here is derived from an EMBL/GenBank/DDBJ whole genome shotgun (WGS) entry which is preliminary data.</text>
</comment>
<name>A0ABR4I6F2_9EURO</name>
<proteinExistence type="predicted"/>